<name>A0A061ACH0_9MOLU</name>
<reference evidence="10" key="1">
    <citation type="submission" date="2014-05" db="EMBL/GenBank/DDBJ databases">
        <authorList>
            <person name="Kube M."/>
        </authorList>
    </citation>
    <scope>NUCLEOTIDE SEQUENCE [LARGE SCALE GENOMIC DNA]</scope>
</reference>
<evidence type="ECO:0000256" key="7">
    <source>
        <dbReference type="HAMAP-Rule" id="MF_00227"/>
    </source>
</evidence>
<dbReference type="Proteomes" id="UP000032434">
    <property type="component" value="Chromosome 1"/>
</dbReference>
<evidence type="ECO:0000256" key="6">
    <source>
        <dbReference type="ARBA" id="ARBA00022884"/>
    </source>
</evidence>
<evidence type="ECO:0000313" key="9">
    <source>
        <dbReference type="EMBL" id="CDR31543.1"/>
    </source>
</evidence>
<dbReference type="HAMAP" id="MF_00227">
    <property type="entry name" value="RNase_P"/>
    <property type="match status" value="1"/>
</dbReference>
<keyword evidence="3 7" id="KW-0540">Nuclease</keyword>
<dbReference type="InterPro" id="IPR020568">
    <property type="entry name" value="Ribosomal_Su5_D2-typ_SF"/>
</dbReference>
<dbReference type="GO" id="GO:0000049">
    <property type="term" value="F:tRNA binding"/>
    <property type="evidence" value="ECO:0007669"/>
    <property type="project" value="UniProtKB-UniRule"/>
</dbReference>
<dbReference type="PANTHER" id="PTHR33992">
    <property type="entry name" value="RIBONUCLEASE P PROTEIN COMPONENT"/>
    <property type="match status" value="1"/>
</dbReference>
<evidence type="ECO:0000256" key="2">
    <source>
        <dbReference type="ARBA" id="ARBA00022694"/>
    </source>
</evidence>
<proteinExistence type="inferred from homology"/>
<dbReference type="InterPro" id="IPR000100">
    <property type="entry name" value="RNase_P"/>
</dbReference>
<gene>
    <name evidence="7 9" type="primary">rnpA</name>
    <name evidence="9" type="ORF">Aocu_14700</name>
</gene>
<comment type="subunit">
    <text evidence="7">Consists of a catalytic RNA component (M1 or rnpB) and a protein subunit.</text>
</comment>
<evidence type="ECO:0000256" key="4">
    <source>
        <dbReference type="ARBA" id="ARBA00022759"/>
    </source>
</evidence>
<dbReference type="HOGENOM" id="CLU_117179_9_1_14"/>
<dbReference type="PROSITE" id="PS00648">
    <property type="entry name" value="RIBONUCLEASE_P"/>
    <property type="match status" value="1"/>
</dbReference>
<dbReference type="STRING" id="35623.Aocu_14700"/>
<dbReference type="GO" id="GO:0001682">
    <property type="term" value="P:tRNA 5'-leader removal"/>
    <property type="evidence" value="ECO:0007669"/>
    <property type="project" value="UniProtKB-UniRule"/>
</dbReference>
<keyword evidence="4 7" id="KW-0255">Endonuclease</keyword>
<dbReference type="GO" id="GO:0004526">
    <property type="term" value="F:ribonuclease P activity"/>
    <property type="evidence" value="ECO:0007669"/>
    <property type="project" value="UniProtKB-UniRule"/>
</dbReference>
<protein>
    <recommendedName>
        <fullName evidence="7 8">Ribonuclease P protein component</fullName>
        <shortName evidence="7">RNase P protein</shortName>
        <shortName evidence="7">RNaseP protein</shortName>
        <ecNumber evidence="7 8">3.1.26.5</ecNumber>
    </recommendedName>
    <alternativeName>
        <fullName evidence="7">Protein C5</fullName>
    </alternativeName>
</protein>
<keyword evidence="2 7" id="KW-0819">tRNA processing</keyword>
<dbReference type="EC" id="3.1.26.5" evidence="7 8"/>
<dbReference type="NCBIfam" id="TIGR00188">
    <property type="entry name" value="rnpA"/>
    <property type="match status" value="1"/>
</dbReference>
<dbReference type="InParanoid" id="A0A061ACH0"/>
<keyword evidence="10" id="KW-1185">Reference proteome</keyword>
<dbReference type="InterPro" id="IPR014721">
    <property type="entry name" value="Ribsml_uS5_D2-typ_fold_subgr"/>
</dbReference>
<dbReference type="GO" id="GO:0042781">
    <property type="term" value="F:3'-tRNA processing endoribonuclease activity"/>
    <property type="evidence" value="ECO:0007669"/>
    <property type="project" value="TreeGrafter"/>
</dbReference>
<comment type="similarity">
    <text evidence="7">Belongs to the RnpA family.</text>
</comment>
<keyword evidence="6 7" id="KW-0694">RNA-binding</keyword>
<dbReference type="SUPFAM" id="SSF54211">
    <property type="entry name" value="Ribosomal protein S5 domain 2-like"/>
    <property type="match status" value="1"/>
</dbReference>
<accession>A0A061ACH0</accession>
<dbReference type="FunCoup" id="A0A061ACH0">
    <property type="interactions" value="163"/>
</dbReference>
<evidence type="ECO:0000256" key="3">
    <source>
        <dbReference type="ARBA" id="ARBA00022722"/>
    </source>
</evidence>
<dbReference type="Pfam" id="PF00825">
    <property type="entry name" value="Ribonuclease_P"/>
    <property type="match status" value="1"/>
</dbReference>
<comment type="catalytic activity">
    <reaction evidence="7">
        <text>Endonucleolytic cleavage of RNA, removing 5'-extranucleotides from tRNA precursor.</text>
        <dbReference type="EC" id="3.1.26.5"/>
    </reaction>
</comment>
<dbReference type="RefSeq" id="WP_045749943.1">
    <property type="nucleotide sequence ID" value="NZ_FUZK01000004.1"/>
</dbReference>
<dbReference type="PANTHER" id="PTHR33992:SF1">
    <property type="entry name" value="RIBONUCLEASE P PROTEIN COMPONENT"/>
    <property type="match status" value="1"/>
</dbReference>
<dbReference type="Gene3D" id="3.30.230.10">
    <property type="match status" value="1"/>
</dbReference>
<dbReference type="InterPro" id="IPR020539">
    <property type="entry name" value="RNase_P_CS"/>
</dbReference>
<dbReference type="OrthoDB" id="9810867at2"/>
<evidence type="ECO:0000256" key="1">
    <source>
        <dbReference type="ARBA" id="ARBA00002663"/>
    </source>
</evidence>
<sequence length="117" mass="13915">MKRLYSIKSKDEMDLIFKEKNSVGNGYFGVYYKKHDLSYFKFAISIGRKYGNAVERNLAKRRIRYIVSLYKNQLKHMMFVIVVKPSVRELDYNDMLSQLEKLLNRAKLLEKEDHANA</sequence>
<keyword evidence="5 7" id="KW-0378">Hydrolase</keyword>
<evidence type="ECO:0000256" key="5">
    <source>
        <dbReference type="ARBA" id="ARBA00022801"/>
    </source>
</evidence>
<dbReference type="AlphaFoldDB" id="A0A061ACH0"/>
<comment type="function">
    <text evidence="1 7">RNaseP catalyzes the removal of the 5'-leader sequence from pre-tRNA to produce the mature 5'-terminus. It can also cleave other RNA substrates such as 4.5S RNA. The protein component plays an auxiliary but essential role in vivo by binding to the 5'-leader sequence and broadening the substrate specificity of the ribozyme.</text>
</comment>
<dbReference type="EMBL" id="LK028559">
    <property type="protein sequence ID" value="CDR31543.1"/>
    <property type="molecule type" value="Genomic_DNA"/>
</dbReference>
<dbReference type="GO" id="GO:0030677">
    <property type="term" value="C:ribonuclease P complex"/>
    <property type="evidence" value="ECO:0007669"/>
    <property type="project" value="TreeGrafter"/>
</dbReference>
<dbReference type="KEGG" id="aoc:Aocu_14700"/>
<evidence type="ECO:0000313" key="10">
    <source>
        <dbReference type="Proteomes" id="UP000032434"/>
    </source>
</evidence>
<evidence type="ECO:0000256" key="8">
    <source>
        <dbReference type="NCBIfam" id="TIGR00188"/>
    </source>
</evidence>
<organism evidence="9 10">
    <name type="scientific">Acholeplasma oculi</name>
    <dbReference type="NCBI Taxonomy" id="35623"/>
    <lineage>
        <taxon>Bacteria</taxon>
        <taxon>Bacillati</taxon>
        <taxon>Mycoplasmatota</taxon>
        <taxon>Mollicutes</taxon>
        <taxon>Acholeplasmatales</taxon>
        <taxon>Acholeplasmataceae</taxon>
        <taxon>Acholeplasma</taxon>
    </lineage>
</organism>
<dbReference type="PATRIC" id="fig|35623.3.peg.1471"/>